<sequence length="120" mass="13654">MRWKELEKKLINLASIIVYTLIQDSYEEKLRHELEENHNLTSVKDHKDRATEPSRQVPDAISGHESLRESIGDGSTPNANKDQPSLEPGSPVTSLLLKWICQDSHGKREKQMKVSAKLPK</sequence>
<organism evidence="2 3">
    <name type="scientific">Rubus argutus</name>
    <name type="common">Southern blackberry</name>
    <dbReference type="NCBI Taxonomy" id="59490"/>
    <lineage>
        <taxon>Eukaryota</taxon>
        <taxon>Viridiplantae</taxon>
        <taxon>Streptophyta</taxon>
        <taxon>Embryophyta</taxon>
        <taxon>Tracheophyta</taxon>
        <taxon>Spermatophyta</taxon>
        <taxon>Magnoliopsida</taxon>
        <taxon>eudicotyledons</taxon>
        <taxon>Gunneridae</taxon>
        <taxon>Pentapetalae</taxon>
        <taxon>rosids</taxon>
        <taxon>fabids</taxon>
        <taxon>Rosales</taxon>
        <taxon>Rosaceae</taxon>
        <taxon>Rosoideae</taxon>
        <taxon>Rosoideae incertae sedis</taxon>
        <taxon>Rubus</taxon>
    </lineage>
</organism>
<protein>
    <submittedName>
        <fullName evidence="2">Uncharacterized protein</fullName>
    </submittedName>
</protein>
<dbReference type="Proteomes" id="UP001457282">
    <property type="component" value="Unassembled WGS sequence"/>
</dbReference>
<dbReference type="EMBL" id="JBEDUW010000004">
    <property type="protein sequence ID" value="KAK9931761.1"/>
    <property type="molecule type" value="Genomic_DNA"/>
</dbReference>
<evidence type="ECO:0000256" key="1">
    <source>
        <dbReference type="SAM" id="MobiDB-lite"/>
    </source>
</evidence>
<evidence type="ECO:0000313" key="2">
    <source>
        <dbReference type="EMBL" id="KAK9931761.1"/>
    </source>
</evidence>
<feature type="compositionally biased region" description="Basic and acidic residues" evidence="1">
    <location>
        <begin position="37"/>
        <end position="52"/>
    </location>
</feature>
<evidence type="ECO:0000313" key="3">
    <source>
        <dbReference type="Proteomes" id="UP001457282"/>
    </source>
</evidence>
<dbReference type="AlphaFoldDB" id="A0AAW1X662"/>
<comment type="caution">
    <text evidence="2">The sequence shown here is derived from an EMBL/GenBank/DDBJ whole genome shotgun (WGS) entry which is preliminary data.</text>
</comment>
<feature type="region of interest" description="Disordered" evidence="1">
    <location>
        <begin position="37"/>
        <end position="91"/>
    </location>
</feature>
<name>A0AAW1X662_RUBAR</name>
<feature type="compositionally biased region" description="Polar residues" evidence="1">
    <location>
        <begin position="73"/>
        <end position="83"/>
    </location>
</feature>
<proteinExistence type="predicted"/>
<accession>A0AAW1X662</accession>
<reference evidence="2 3" key="1">
    <citation type="journal article" date="2023" name="G3 (Bethesda)">
        <title>A chromosome-length genome assembly and annotation of blackberry (Rubus argutus, cv. 'Hillquist').</title>
        <authorList>
            <person name="Bruna T."/>
            <person name="Aryal R."/>
            <person name="Dudchenko O."/>
            <person name="Sargent D.J."/>
            <person name="Mead D."/>
            <person name="Buti M."/>
            <person name="Cavallini A."/>
            <person name="Hytonen T."/>
            <person name="Andres J."/>
            <person name="Pham M."/>
            <person name="Weisz D."/>
            <person name="Mascagni F."/>
            <person name="Usai G."/>
            <person name="Natali L."/>
            <person name="Bassil N."/>
            <person name="Fernandez G.E."/>
            <person name="Lomsadze A."/>
            <person name="Armour M."/>
            <person name="Olukolu B."/>
            <person name="Poorten T."/>
            <person name="Britton C."/>
            <person name="Davik J."/>
            <person name="Ashrafi H."/>
            <person name="Aiden E.L."/>
            <person name="Borodovsky M."/>
            <person name="Worthington M."/>
        </authorList>
    </citation>
    <scope>NUCLEOTIDE SEQUENCE [LARGE SCALE GENOMIC DNA]</scope>
    <source>
        <strain evidence="2">PI 553951</strain>
    </source>
</reference>
<keyword evidence="3" id="KW-1185">Reference proteome</keyword>
<gene>
    <name evidence="2" type="ORF">M0R45_019025</name>
</gene>